<keyword evidence="15" id="KW-0808">Transferase</keyword>
<dbReference type="SMART" id="SM00369">
    <property type="entry name" value="LRR_TYP"/>
    <property type="match status" value="7"/>
</dbReference>
<feature type="domain" description="Exostosin GT47" evidence="13">
    <location>
        <begin position="942"/>
        <end position="1284"/>
    </location>
</feature>
<keyword evidence="15" id="KW-0418">Kinase</keyword>
<feature type="transmembrane region" description="Helical" evidence="12">
    <location>
        <begin position="908"/>
        <end position="926"/>
    </location>
</feature>
<evidence type="ECO:0000256" key="6">
    <source>
        <dbReference type="ARBA" id="ARBA00022729"/>
    </source>
</evidence>
<dbReference type="GO" id="GO:0005886">
    <property type="term" value="C:plasma membrane"/>
    <property type="evidence" value="ECO:0007669"/>
    <property type="project" value="UniProtKB-SubCell"/>
</dbReference>
<evidence type="ECO:0000256" key="3">
    <source>
        <dbReference type="ARBA" id="ARBA00022475"/>
    </source>
</evidence>
<keyword evidence="10 15" id="KW-0675">Receptor</keyword>
<evidence type="ECO:0000259" key="13">
    <source>
        <dbReference type="Pfam" id="PF03016"/>
    </source>
</evidence>
<gene>
    <name evidence="15" type="ORF">DEO72_LG9g3041</name>
</gene>
<keyword evidence="8 12" id="KW-1133">Transmembrane helix</keyword>
<evidence type="ECO:0000259" key="14">
    <source>
        <dbReference type="Pfam" id="PF08263"/>
    </source>
</evidence>
<keyword evidence="6" id="KW-0732">Signal</keyword>
<keyword evidence="5 12" id="KW-0812">Transmembrane</keyword>
<keyword evidence="9 12" id="KW-0472">Membrane</keyword>
<dbReference type="InterPro" id="IPR046956">
    <property type="entry name" value="RLP23-like"/>
</dbReference>
<dbReference type="GO" id="GO:0016301">
    <property type="term" value="F:kinase activity"/>
    <property type="evidence" value="ECO:0007669"/>
    <property type="project" value="UniProtKB-KW"/>
</dbReference>
<keyword evidence="3" id="KW-1003">Cell membrane</keyword>
<reference evidence="15 16" key="1">
    <citation type="submission" date="2019-04" db="EMBL/GenBank/DDBJ databases">
        <title>An improved genome assembly and genetic linkage map for asparagus bean, Vigna unguiculata ssp. sesquipedialis.</title>
        <authorList>
            <person name="Xia Q."/>
            <person name="Zhang R."/>
            <person name="Dong Y."/>
        </authorList>
    </citation>
    <scope>NUCLEOTIDE SEQUENCE [LARGE SCALE GENOMIC DNA]</scope>
    <source>
        <tissue evidence="15">Leaf</tissue>
    </source>
</reference>
<dbReference type="InterPro" id="IPR003591">
    <property type="entry name" value="Leu-rich_rpt_typical-subtyp"/>
</dbReference>
<evidence type="ECO:0000256" key="8">
    <source>
        <dbReference type="ARBA" id="ARBA00022989"/>
    </source>
</evidence>
<protein>
    <submittedName>
        <fullName evidence="15">LRR receptor-like serine/threonine-protein kinase FLS2</fullName>
    </submittedName>
</protein>
<name>A0A4D6N7T6_VIGUN</name>
<dbReference type="Pfam" id="PF00560">
    <property type="entry name" value="LRR_1"/>
    <property type="match status" value="5"/>
</dbReference>
<dbReference type="PANTHER" id="PTHR48063:SF98">
    <property type="entry name" value="LRR RECEPTOR-LIKE SERINE_THREONINE-PROTEIN KINASE FLS2"/>
    <property type="match status" value="1"/>
</dbReference>
<comment type="similarity">
    <text evidence="2">Belongs to the RLP family.</text>
</comment>
<evidence type="ECO:0000313" key="15">
    <source>
        <dbReference type="EMBL" id="QCE08017.1"/>
    </source>
</evidence>
<evidence type="ECO:0000256" key="5">
    <source>
        <dbReference type="ARBA" id="ARBA00022692"/>
    </source>
</evidence>
<dbReference type="FunFam" id="3.80.10.10:FF:000111">
    <property type="entry name" value="LRR receptor-like serine/threonine-protein kinase ERECTA"/>
    <property type="match status" value="1"/>
</dbReference>
<evidence type="ECO:0000256" key="11">
    <source>
        <dbReference type="ARBA" id="ARBA00023180"/>
    </source>
</evidence>
<dbReference type="InterPro" id="IPR013210">
    <property type="entry name" value="LRR_N_plant-typ"/>
</dbReference>
<dbReference type="SUPFAM" id="SSF52047">
    <property type="entry name" value="RNI-like"/>
    <property type="match status" value="2"/>
</dbReference>
<dbReference type="Proteomes" id="UP000501690">
    <property type="component" value="Linkage Group LG9"/>
</dbReference>
<feature type="transmembrane region" description="Helical" evidence="12">
    <location>
        <begin position="819"/>
        <end position="844"/>
    </location>
</feature>
<dbReference type="Gene3D" id="3.80.10.10">
    <property type="entry name" value="Ribonuclease Inhibitor"/>
    <property type="match status" value="3"/>
</dbReference>
<evidence type="ECO:0000256" key="4">
    <source>
        <dbReference type="ARBA" id="ARBA00022614"/>
    </source>
</evidence>
<evidence type="ECO:0000256" key="10">
    <source>
        <dbReference type="ARBA" id="ARBA00023170"/>
    </source>
</evidence>
<dbReference type="FunFam" id="3.80.10.10:FF:000383">
    <property type="entry name" value="Leucine-rich repeat receptor protein kinase EMS1"/>
    <property type="match status" value="1"/>
</dbReference>
<evidence type="ECO:0000256" key="12">
    <source>
        <dbReference type="SAM" id="Phobius"/>
    </source>
</evidence>
<comment type="subcellular location">
    <subcellularLocation>
        <location evidence="1">Cell membrane</location>
        <topology evidence="1">Single-pass type I membrane protein</topology>
    </subcellularLocation>
</comment>
<accession>A0A4D6N7T6</accession>
<evidence type="ECO:0000256" key="9">
    <source>
        <dbReference type="ARBA" id="ARBA00023136"/>
    </source>
</evidence>
<evidence type="ECO:0000256" key="2">
    <source>
        <dbReference type="ARBA" id="ARBA00009592"/>
    </source>
</evidence>
<keyword evidence="4" id="KW-0433">Leucine-rich repeat</keyword>
<feature type="domain" description="Leucine-rich repeat-containing N-terminal plant-type" evidence="14">
    <location>
        <begin position="34"/>
        <end position="72"/>
    </location>
</feature>
<evidence type="ECO:0000256" key="1">
    <source>
        <dbReference type="ARBA" id="ARBA00004251"/>
    </source>
</evidence>
<dbReference type="FunFam" id="3.80.10.10:FF:000095">
    <property type="entry name" value="LRR receptor-like serine/threonine-protein kinase GSO1"/>
    <property type="match status" value="1"/>
</dbReference>
<keyword evidence="7" id="KW-0677">Repeat</keyword>
<evidence type="ECO:0000313" key="16">
    <source>
        <dbReference type="Proteomes" id="UP000501690"/>
    </source>
</evidence>
<organism evidence="15 16">
    <name type="scientific">Vigna unguiculata</name>
    <name type="common">Cowpea</name>
    <dbReference type="NCBI Taxonomy" id="3917"/>
    <lineage>
        <taxon>Eukaryota</taxon>
        <taxon>Viridiplantae</taxon>
        <taxon>Streptophyta</taxon>
        <taxon>Embryophyta</taxon>
        <taxon>Tracheophyta</taxon>
        <taxon>Spermatophyta</taxon>
        <taxon>Magnoliopsida</taxon>
        <taxon>eudicotyledons</taxon>
        <taxon>Gunneridae</taxon>
        <taxon>Pentapetalae</taxon>
        <taxon>rosids</taxon>
        <taxon>fabids</taxon>
        <taxon>Fabales</taxon>
        <taxon>Fabaceae</taxon>
        <taxon>Papilionoideae</taxon>
        <taxon>50 kb inversion clade</taxon>
        <taxon>NPAAA clade</taxon>
        <taxon>indigoferoid/millettioid clade</taxon>
        <taxon>Phaseoleae</taxon>
        <taxon>Vigna</taxon>
    </lineage>
</organism>
<sequence length="1363" mass="153718">MNTFPSRYAIIFAWLLCTTIFNTGTCNFNIRCNQKDKDALLKFQQGIKDPAGVLFSWSTQQDCCEWKGVMCDNITSRVTQLSLPCSTTFPTYTDKMDKSHCLTGSIYLSLFVVEFEFLYHLNLSNNDFSTIQFGSHVYAQNSHNLSTATPSHRCVNSSVLRYLDLSFNSDAKTSLQWLSHFSSLEYLNLDGIDLRKETKWLQSVTKLPSLLELHMRNCHLKDLSPSLQYANFTALKVLSLPGNDFHSTLPKWLFNLSSGISFVNLGSNSLQGQLPKALLNLQHLEVLKLEDNNFNGPIPHWLGEFEHLQHLNLRKNMFSGSIPTSLGNLSSLLFLSVGSNRLTGVVSEKNFVRLSKLKELALVISPPLIFDFDSHWVPPFQLERLILAFSGPKFPGWLYTQKSLEYLSIWESSFEAEGKFWNFLSRMKEVNLEHNSIDGKLSNVLLNSTFISLSSNDLKGWLPRLSSNVVVVRLSNNSLSGNLSSLLCDDEMLNGKSNLVYLDISLNLLSGGLTNCWENWKSLVHVNLGSNNLTGKIPASMGLLSNLTSFHLHENKLYGEIPSSLKNCHSLLIFNVRENNFSGNIPNWIPDAAKVLQLRSNHFTGNIPPHICHMSSLIVLDIANNTISGHIPNCLHNITNLVSGKTSHNKLSFFFPTRDGRFYTFEDNLELVIKGQALEYGKNLHFMNLIDMSGNNLSGTLPPQMFSLTGLCSLNLSRNKLTGKIPNEIGNMNMLESLDFSANQLRGEIPQTLSNLSFLSYLNLSFNNFTGKIPSGTQLQSFSALSYIGNAYLCGSPLANICFQDDIKQIKEDEDKSEFWSWFYIGIETGFGTSFLGVCCALFLNRKWRHAYFKFLYCLIDRLYVIGLININSFLLHSGEPEGENSEKAMAMAAKSNKSSTSLTVPNLFLLFTLLSLFSLFIFLFFPTATTIHSFPSPHASSTINVYVADLPRSLNYDLLHRYWTSFSDSRLSSDEDHQHPLSLHPIAKYPPYPDNPLIKQYSAEYWIMGDLITPPQQRVTSFAKRVLDPRLADVVFVPFFATLSAEMQLGANKGAFRKKTGNEDYNRQREVMDAVKSTEAWNRSGGRDHVFVLTDPVAMWHVKDEIAPAILLVVDFGGWYKLDSRGSNCSESGVLPHTQVSVIKDVIVPYTHLLPRLDLSQNKERHQLLYFKGAKHRHRGGMIREKLWDLMINEPGVIMEEGFPNATGRDQSIKGMRTSEFCLHPAGDTPTSCRLFDAIQSLCIPVIVSDNIELPFEGMVDYSEFSVFVAISDALKPNWLVNHLKSFSKEQKATFRQNMARVQPVFVYDNGHPGGIGPVPLDGAVNHIWKKVHQKFPMIKETIIRERRKPPGVSVPRRCHCT</sequence>
<dbReference type="InterPro" id="IPR001611">
    <property type="entry name" value="Leu-rich_rpt"/>
</dbReference>
<proteinExistence type="inferred from homology"/>
<evidence type="ECO:0000256" key="7">
    <source>
        <dbReference type="ARBA" id="ARBA00022737"/>
    </source>
</evidence>
<dbReference type="EMBL" id="CP039353">
    <property type="protein sequence ID" value="QCE08017.1"/>
    <property type="molecule type" value="Genomic_DNA"/>
</dbReference>
<dbReference type="Pfam" id="PF03016">
    <property type="entry name" value="Exostosin_GT47"/>
    <property type="match status" value="1"/>
</dbReference>
<dbReference type="InterPro" id="IPR040911">
    <property type="entry name" value="Exostosin_GT47"/>
</dbReference>
<dbReference type="InterPro" id="IPR032675">
    <property type="entry name" value="LRR_dom_sf"/>
</dbReference>
<keyword evidence="11" id="KW-0325">Glycoprotein</keyword>
<keyword evidence="16" id="KW-1185">Reference proteome</keyword>
<dbReference type="Pfam" id="PF13855">
    <property type="entry name" value="LRR_8"/>
    <property type="match status" value="1"/>
</dbReference>
<dbReference type="Pfam" id="PF08263">
    <property type="entry name" value="LRRNT_2"/>
    <property type="match status" value="1"/>
</dbReference>
<dbReference type="PANTHER" id="PTHR48063">
    <property type="entry name" value="LRR RECEPTOR-LIKE KINASE"/>
    <property type="match status" value="1"/>
</dbReference>